<dbReference type="RefSeq" id="WP_425343820.1">
    <property type="nucleotide sequence ID" value="NZ_JBGUBD010000001.1"/>
</dbReference>
<dbReference type="InterPro" id="IPR050469">
    <property type="entry name" value="Diguanylate_Cyclase"/>
</dbReference>
<gene>
    <name evidence="4" type="ORF">ACERK3_01180</name>
</gene>
<dbReference type="InterPro" id="IPR000160">
    <property type="entry name" value="GGDEF_dom"/>
</dbReference>
<feature type="domain" description="HDOD" evidence="3">
    <location>
        <begin position="10"/>
        <end position="205"/>
    </location>
</feature>
<dbReference type="PROSITE" id="PS51833">
    <property type="entry name" value="HDOD"/>
    <property type="match status" value="1"/>
</dbReference>
<dbReference type="SUPFAM" id="SSF109604">
    <property type="entry name" value="HD-domain/PDEase-like"/>
    <property type="match status" value="1"/>
</dbReference>
<dbReference type="Gene3D" id="1.10.3210.10">
    <property type="entry name" value="Hypothetical protein af1432"/>
    <property type="match status" value="1"/>
</dbReference>
<dbReference type="EMBL" id="JBGUBD010000001">
    <property type="protein sequence ID" value="MFA9476895.1"/>
    <property type="molecule type" value="Genomic_DNA"/>
</dbReference>
<reference evidence="4 5" key="1">
    <citation type="submission" date="2024-08" db="EMBL/GenBank/DDBJ databases">
        <title>Whole-genome sequencing of halo(alkali)philic microorganisms from hypersaline lakes.</title>
        <authorList>
            <person name="Sorokin D.Y."/>
            <person name="Merkel A.Y."/>
            <person name="Messina E."/>
            <person name="Yakimov M."/>
        </authorList>
    </citation>
    <scope>NUCLEOTIDE SEQUENCE [LARGE SCALE GENOMIC DNA]</scope>
    <source>
        <strain evidence="4 5">AB-hyl4</strain>
    </source>
</reference>
<dbReference type="SUPFAM" id="SSF55073">
    <property type="entry name" value="Nucleotide cyclase"/>
    <property type="match status" value="1"/>
</dbReference>
<dbReference type="PANTHER" id="PTHR45138">
    <property type="entry name" value="REGULATORY COMPONENTS OF SENSORY TRANSDUCTION SYSTEM"/>
    <property type="match status" value="1"/>
</dbReference>
<evidence type="ECO:0000259" key="3">
    <source>
        <dbReference type="PROSITE" id="PS51833"/>
    </source>
</evidence>
<dbReference type="CDD" id="cd01949">
    <property type="entry name" value="GGDEF"/>
    <property type="match status" value="1"/>
</dbReference>
<feature type="domain" description="GGDEF" evidence="2">
    <location>
        <begin position="352"/>
        <end position="487"/>
    </location>
</feature>
<dbReference type="Proteomes" id="UP001575105">
    <property type="component" value="Unassembled WGS sequence"/>
</dbReference>
<evidence type="ECO:0000313" key="4">
    <source>
        <dbReference type="EMBL" id="MFA9476895.1"/>
    </source>
</evidence>
<name>A0ABV4TZX2_9BACT</name>
<dbReference type="PANTHER" id="PTHR45138:SF24">
    <property type="entry name" value="DIGUANYLATE CYCLASE DGCC-RELATED"/>
    <property type="match status" value="1"/>
</dbReference>
<evidence type="ECO:0000256" key="1">
    <source>
        <dbReference type="ARBA" id="ARBA00012528"/>
    </source>
</evidence>
<dbReference type="InterPro" id="IPR043128">
    <property type="entry name" value="Rev_trsase/Diguanyl_cyclase"/>
</dbReference>
<dbReference type="SMART" id="SM00267">
    <property type="entry name" value="GGDEF"/>
    <property type="match status" value="1"/>
</dbReference>
<dbReference type="NCBIfam" id="TIGR00254">
    <property type="entry name" value="GGDEF"/>
    <property type="match status" value="1"/>
</dbReference>
<dbReference type="Pfam" id="PF00990">
    <property type="entry name" value="GGDEF"/>
    <property type="match status" value="1"/>
</dbReference>
<dbReference type="InterPro" id="IPR013976">
    <property type="entry name" value="HDOD"/>
</dbReference>
<dbReference type="PROSITE" id="PS50887">
    <property type="entry name" value="GGDEF"/>
    <property type="match status" value="1"/>
</dbReference>
<dbReference type="Gene3D" id="3.30.70.270">
    <property type="match status" value="1"/>
</dbReference>
<sequence>MERLLESPRLPSLPAIALEVIELVQQQDVNVKQIAQTIQHDPALATRILKTVNSSFYGQTHAISTISHALVVLGLNSVKTLTLGFSLANNLKHSGGEGFDHMGFWKRSLYSATAARVLAGEVSLPQQEETFIAGLLQNLGMFAMNQVLGEEYTRLLIEVGDEHQQLAPLEHEAFDLDHAQVGEALARKWHLPPLLCTAIGNHENPDVVNEDEALHKLIRCVSLGSRAADVFITSNPGEAMEQYYLDAEQWFDLTDEQAEPLLRTVHTQTNEMRRLFDLPTGPLANPDDILARANEALLQISLQTQQKTSQLQKENRELAEQAWTDSLTGAANRGRFNVFIKEQFERTTHGAGPVSLLFLDTDHFKKFNDTYGHQTGDHVLVQLAGLLQNTLPDAAMVARYGGEEFAVVLPETDRRTAARLAEQLRLDIANEPIKADEGEQLQITASIGVATHDGSFFNNVEQLIKAADKGVYAAKDAGRNAVRIFTPHQSRRNPAA</sequence>
<evidence type="ECO:0000259" key="2">
    <source>
        <dbReference type="PROSITE" id="PS50887"/>
    </source>
</evidence>
<proteinExistence type="predicted"/>
<dbReference type="EC" id="2.7.7.65" evidence="1"/>
<keyword evidence="5" id="KW-1185">Reference proteome</keyword>
<protein>
    <recommendedName>
        <fullName evidence="1">diguanylate cyclase</fullName>
        <ecNumber evidence="1">2.7.7.65</ecNumber>
    </recommendedName>
</protein>
<evidence type="ECO:0000313" key="5">
    <source>
        <dbReference type="Proteomes" id="UP001575105"/>
    </source>
</evidence>
<dbReference type="Pfam" id="PF08668">
    <property type="entry name" value="HDOD"/>
    <property type="match status" value="1"/>
</dbReference>
<accession>A0ABV4TZX2</accession>
<dbReference type="InterPro" id="IPR029787">
    <property type="entry name" value="Nucleotide_cyclase"/>
</dbReference>
<comment type="caution">
    <text evidence="4">The sequence shown here is derived from an EMBL/GenBank/DDBJ whole genome shotgun (WGS) entry which is preliminary data.</text>
</comment>
<organism evidence="4 5">
    <name type="scientific">Natronomicrosphaera hydrolytica</name>
    <dbReference type="NCBI Taxonomy" id="3242702"/>
    <lineage>
        <taxon>Bacteria</taxon>
        <taxon>Pseudomonadati</taxon>
        <taxon>Planctomycetota</taxon>
        <taxon>Phycisphaerae</taxon>
        <taxon>Phycisphaerales</taxon>
        <taxon>Phycisphaeraceae</taxon>
        <taxon>Natronomicrosphaera</taxon>
    </lineage>
</organism>